<keyword evidence="2 5" id="KW-0812">Transmembrane</keyword>
<evidence type="ECO:0000313" key="8">
    <source>
        <dbReference type="Proteomes" id="UP000434036"/>
    </source>
</evidence>
<feature type="transmembrane region" description="Helical" evidence="5">
    <location>
        <begin position="347"/>
        <end position="366"/>
    </location>
</feature>
<dbReference type="InterPro" id="IPR007016">
    <property type="entry name" value="O-antigen_ligase-rel_domated"/>
</dbReference>
<feature type="transmembrane region" description="Helical" evidence="5">
    <location>
        <begin position="372"/>
        <end position="392"/>
    </location>
</feature>
<dbReference type="EMBL" id="WUUQ01000001">
    <property type="protein sequence ID" value="MXQ72488.1"/>
    <property type="molecule type" value="Genomic_DNA"/>
</dbReference>
<feature type="transmembrane region" description="Helical" evidence="5">
    <location>
        <begin position="22"/>
        <end position="43"/>
    </location>
</feature>
<organism evidence="7 8">
    <name type="scientific">Copranaerobaculum intestinale</name>
    <dbReference type="NCBI Taxonomy" id="2692629"/>
    <lineage>
        <taxon>Bacteria</taxon>
        <taxon>Bacillati</taxon>
        <taxon>Bacillota</taxon>
        <taxon>Erysipelotrichia</taxon>
        <taxon>Erysipelotrichales</taxon>
        <taxon>Erysipelotrichaceae</taxon>
        <taxon>Copranaerobaculum</taxon>
    </lineage>
</organism>
<comment type="caution">
    <text evidence="7">The sequence shown here is derived from an EMBL/GenBank/DDBJ whole genome shotgun (WGS) entry which is preliminary data.</text>
</comment>
<dbReference type="GO" id="GO:0016020">
    <property type="term" value="C:membrane"/>
    <property type="evidence" value="ECO:0007669"/>
    <property type="project" value="UniProtKB-SubCell"/>
</dbReference>
<reference evidence="7 8" key="1">
    <citation type="submission" date="2019-12" db="EMBL/GenBank/DDBJ databases">
        <authorList>
            <person name="Yang R."/>
        </authorList>
    </citation>
    <scope>NUCLEOTIDE SEQUENCE [LARGE SCALE GENOMIC DNA]</scope>
    <source>
        <strain evidence="7 8">DONG20-135</strain>
    </source>
</reference>
<evidence type="ECO:0000256" key="5">
    <source>
        <dbReference type="SAM" id="Phobius"/>
    </source>
</evidence>
<dbReference type="Pfam" id="PF04932">
    <property type="entry name" value="Wzy_C"/>
    <property type="match status" value="1"/>
</dbReference>
<comment type="subcellular location">
    <subcellularLocation>
        <location evidence="1">Membrane</location>
        <topology evidence="1">Multi-pass membrane protein</topology>
    </subcellularLocation>
</comment>
<evidence type="ECO:0000256" key="1">
    <source>
        <dbReference type="ARBA" id="ARBA00004141"/>
    </source>
</evidence>
<dbReference type="GO" id="GO:0016874">
    <property type="term" value="F:ligase activity"/>
    <property type="evidence" value="ECO:0007669"/>
    <property type="project" value="UniProtKB-KW"/>
</dbReference>
<feature type="transmembrane region" description="Helical" evidence="5">
    <location>
        <begin position="233"/>
        <end position="251"/>
    </location>
</feature>
<feature type="transmembrane region" description="Helical" evidence="5">
    <location>
        <begin position="167"/>
        <end position="184"/>
    </location>
</feature>
<reference evidence="7 8" key="2">
    <citation type="submission" date="2020-01" db="EMBL/GenBank/DDBJ databases">
        <title>Clostridiaceae sp. nov. isolated from the gut of human by culturomics.</title>
        <authorList>
            <person name="Chang Y."/>
        </authorList>
    </citation>
    <scope>NUCLEOTIDE SEQUENCE [LARGE SCALE GENOMIC DNA]</scope>
    <source>
        <strain evidence="7 8">DONG20-135</strain>
    </source>
</reference>
<name>A0A6N8U2I1_9FIRM</name>
<feature type="transmembrane region" description="Helical" evidence="5">
    <location>
        <begin position="86"/>
        <end position="105"/>
    </location>
</feature>
<evidence type="ECO:0000313" key="7">
    <source>
        <dbReference type="EMBL" id="MXQ72488.1"/>
    </source>
</evidence>
<dbReference type="PANTHER" id="PTHR37422">
    <property type="entry name" value="TEICHURONIC ACID BIOSYNTHESIS PROTEIN TUAE"/>
    <property type="match status" value="1"/>
</dbReference>
<feature type="transmembrane region" description="Helical" evidence="5">
    <location>
        <begin position="117"/>
        <end position="138"/>
    </location>
</feature>
<dbReference type="PANTHER" id="PTHR37422:SF20">
    <property type="entry name" value="O-ANTIGEN POLYMERASE"/>
    <property type="match status" value="1"/>
</dbReference>
<feature type="transmembrane region" description="Helical" evidence="5">
    <location>
        <begin position="196"/>
        <end position="227"/>
    </location>
</feature>
<protein>
    <submittedName>
        <fullName evidence="7">O-antigen ligase family protein</fullName>
    </submittedName>
</protein>
<keyword evidence="4 5" id="KW-0472">Membrane</keyword>
<feature type="domain" description="O-antigen ligase-related" evidence="6">
    <location>
        <begin position="198"/>
        <end position="327"/>
    </location>
</feature>
<keyword evidence="3 5" id="KW-1133">Transmembrane helix</keyword>
<dbReference type="RefSeq" id="WP_160623983.1">
    <property type="nucleotide sequence ID" value="NZ_WUUQ01000001.1"/>
</dbReference>
<evidence type="ECO:0000259" key="6">
    <source>
        <dbReference type="Pfam" id="PF04932"/>
    </source>
</evidence>
<keyword evidence="8" id="KW-1185">Reference proteome</keyword>
<dbReference type="Proteomes" id="UP000434036">
    <property type="component" value="Unassembled WGS sequence"/>
</dbReference>
<evidence type="ECO:0000256" key="3">
    <source>
        <dbReference type="ARBA" id="ARBA00022989"/>
    </source>
</evidence>
<accession>A0A6N8U2I1</accession>
<evidence type="ECO:0000256" key="4">
    <source>
        <dbReference type="ARBA" id="ARBA00023136"/>
    </source>
</evidence>
<evidence type="ECO:0000256" key="2">
    <source>
        <dbReference type="ARBA" id="ARBA00022692"/>
    </source>
</evidence>
<dbReference type="AlphaFoldDB" id="A0A6N8U2I1"/>
<sequence>MTEILQSIKSFPKQCSSDEKTVFIVGVSLFLPYFITVPVILWAVAKAAMKGRLMYAVKHVPKAYVLLGFSVLITIVALVYGNWLGAVLGIGILLLLLFVLYYRTVVTKPLLEVLMDIFIVMSLLCAVYAVFEYTYYIVVQLKWNIFTLPIAAKREYRVHVGFFNSNYYAMMIEFVILMCVYKIYQIKVKKQQIFYLAAIFVNAFILYISGCRTAWPALIAGVALILILHKNKIMLGLVGIGVVGVIGFFAWKPQYIPRIAYLKRNVGVRFKIWRAAVKGIKLHPLLGQGALTYFFTYKLYKGHKTQHAHNIILDPLMSFGIIGTLMALIYLASSFKEIWQLYRKKYDMGLFALILGMITVTFIHGMLDYTIFWVQTALCFFMIFHGASIYATSYREQK</sequence>
<keyword evidence="7" id="KW-0436">Ligase</keyword>
<proteinExistence type="predicted"/>
<dbReference type="InterPro" id="IPR051533">
    <property type="entry name" value="WaaL-like"/>
</dbReference>
<gene>
    <name evidence="7" type="ORF">GSF08_00840</name>
</gene>
<feature type="transmembrane region" description="Helical" evidence="5">
    <location>
        <begin position="316"/>
        <end position="335"/>
    </location>
</feature>
<feature type="transmembrane region" description="Helical" evidence="5">
    <location>
        <begin position="63"/>
        <end position="80"/>
    </location>
</feature>